<evidence type="ECO:0000256" key="6">
    <source>
        <dbReference type="ARBA" id="ARBA00012180"/>
    </source>
</evidence>
<dbReference type="Pfam" id="PF01351">
    <property type="entry name" value="RNase_HII"/>
    <property type="match status" value="1"/>
</dbReference>
<evidence type="ECO:0000256" key="10">
    <source>
        <dbReference type="ARBA" id="ARBA00022723"/>
    </source>
</evidence>
<keyword evidence="10" id="KW-0479">Metal-binding</keyword>
<comment type="subcellular location">
    <subcellularLocation>
        <location evidence="4">Cytoplasm</location>
    </subcellularLocation>
</comment>
<keyword evidence="13" id="KW-0464">Manganese</keyword>
<dbReference type="PROSITE" id="PS51975">
    <property type="entry name" value="RNASE_H_2"/>
    <property type="match status" value="1"/>
</dbReference>
<evidence type="ECO:0000256" key="7">
    <source>
        <dbReference type="ARBA" id="ARBA00019179"/>
    </source>
</evidence>
<evidence type="ECO:0000256" key="8">
    <source>
        <dbReference type="ARBA" id="ARBA00022490"/>
    </source>
</evidence>
<dbReference type="AlphaFoldDB" id="A0A6C0J3W4"/>
<sequence>MLLFSYIFTMAENTIEKKPRKRKEQQPLTRFYNEDVMFELSIDEAGRGCLFGRVYIACVVLPKEPLLFDGKDIKDSKKFSSKKKLNEVAEYIKENAFAWHVAYEEPKIVDDINILQAVMKGMHTCIREIIIKINNKTDIKYKLTDFMAVIDGNYFIPFRSYDDDQQCIMELAFDTVEQGDAKYMAIAAASILAKTARDQHIIDLCEQHTFLDEHYSLSKNMGYGTKLHLNGILEYGITRFHRRTFGCCKTAEMNNLDKSFDEETNPT</sequence>
<dbReference type="CDD" id="cd07182">
    <property type="entry name" value="RNase_HII_bacteria_HII_like"/>
    <property type="match status" value="1"/>
</dbReference>
<name>A0A6C0J3W4_9ZZZZ</name>
<comment type="cofactor">
    <cofactor evidence="2">
        <name>Mn(2+)</name>
        <dbReference type="ChEBI" id="CHEBI:29035"/>
    </cofactor>
</comment>
<dbReference type="InterPro" id="IPR012337">
    <property type="entry name" value="RNaseH-like_sf"/>
</dbReference>
<accession>A0A6C0J3W4</accession>
<comment type="cofactor">
    <cofactor evidence="3">
        <name>Mg(2+)</name>
        <dbReference type="ChEBI" id="CHEBI:18420"/>
    </cofactor>
</comment>
<dbReference type="GO" id="GO:0032299">
    <property type="term" value="C:ribonuclease H2 complex"/>
    <property type="evidence" value="ECO:0007669"/>
    <property type="project" value="TreeGrafter"/>
</dbReference>
<evidence type="ECO:0000256" key="13">
    <source>
        <dbReference type="ARBA" id="ARBA00023211"/>
    </source>
</evidence>
<dbReference type="SUPFAM" id="SSF53098">
    <property type="entry name" value="Ribonuclease H-like"/>
    <property type="match status" value="1"/>
</dbReference>
<protein>
    <recommendedName>
        <fullName evidence="7">Ribonuclease HII</fullName>
        <ecNumber evidence="6">3.1.26.4</ecNumber>
    </recommendedName>
</protein>
<reference evidence="15" key="1">
    <citation type="journal article" date="2020" name="Nature">
        <title>Giant virus diversity and host interactions through global metagenomics.</title>
        <authorList>
            <person name="Schulz F."/>
            <person name="Roux S."/>
            <person name="Paez-Espino D."/>
            <person name="Jungbluth S."/>
            <person name="Walsh D.A."/>
            <person name="Denef V.J."/>
            <person name="McMahon K.D."/>
            <person name="Konstantinidis K.T."/>
            <person name="Eloe-Fadrosh E.A."/>
            <person name="Kyrpides N.C."/>
            <person name="Woyke T."/>
        </authorList>
    </citation>
    <scope>NUCLEOTIDE SEQUENCE</scope>
    <source>
        <strain evidence="15">GVMAG-M-3300025699-48</strain>
    </source>
</reference>
<evidence type="ECO:0000256" key="11">
    <source>
        <dbReference type="ARBA" id="ARBA00022759"/>
    </source>
</evidence>
<keyword evidence="12" id="KW-0378">Hydrolase</keyword>
<dbReference type="GO" id="GO:0005737">
    <property type="term" value="C:cytoplasm"/>
    <property type="evidence" value="ECO:0007669"/>
    <property type="project" value="UniProtKB-SubCell"/>
</dbReference>
<evidence type="ECO:0000256" key="2">
    <source>
        <dbReference type="ARBA" id="ARBA00001936"/>
    </source>
</evidence>
<comment type="catalytic activity">
    <reaction evidence="1">
        <text>Endonucleolytic cleavage to 5'-phosphomonoester.</text>
        <dbReference type="EC" id="3.1.26.4"/>
    </reaction>
</comment>
<feature type="domain" description="RNase H type-2" evidence="14">
    <location>
        <begin position="37"/>
        <end position="257"/>
    </location>
</feature>
<comment type="similarity">
    <text evidence="5">Belongs to the RNase HII family.</text>
</comment>
<dbReference type="InterPro" id="IPR024567">
    <property type="entry name" value="RNase_HII/HIII_dom"/>
</dbReference>
<keyword evidence="9" id="KW-0540">Nuclease</keyword>
<evidence type="ECO:0000256" key="4">
    <source>
        <dbReference type="ARBA" id="ARBA00004496"/>
    </source>
</evidence>
<evidence type="ECO:0000256" key="5">
    <source>
        <dbReference type="ARBA" id="ARBA00007383"/>
    </source>
</evidence>
<evidence type="ECO:0000256" key="3">
    <source>
        <dbReference type="ARBA" id="ARBA00001946"/>
    </source>
</evidence>
<evidence type="ECO:0000256" key="12">
    <source>
        <dbReference type="ARBA" id="ARBA00022801"/>
    </source>
</evidence>
<dbReference type="GO" id="GO:0006298">
    <property type="term" value="P:mismatch repair"/>
    <property type="evidence" value="ECO:0007669"/>
    <property type="project" value="TreeGrafter"/>
</dbReference>
<dbReference type="InterPro" id="IPR036397">
    <property type="entry name" value="RNaseH_sf"/>
</dbReference>
<dbReference type="GO" id="GO:0046872">
    <property type="term" value="F:metal ion binding"/>
    <property type="evidence" value="ECO:0007669"/>
    <property type="project" value="UniProtKB-KW"/>
</dbReference>
<evidence type="ECO:0000256" key="1">
    <source>
        <dbReference type="ARBA" id="ARBA00000077"/>
    </source>
</evidence>
<keyword evidence="11" id="KW-0255">Endonuclease</keyword>
<dbReference type="GO" id="GO:0043137">
    <property type="term" value="P:DNA replication, removal of RNA primer"/>
    <property type="evidence" value="ECO:0007669"/>
    <property type="project" value="TreeGrafter"/>
</dbReference>
<evidence type="ECO:0000256" key="9">
    <source>
        <dbReference type="ARBA" id="ARBA00022722"/>
    </source>
</evidence>
<dbReference type="PANTHER" id="PTHR10954:SF18">
    <property type="entry name" value="RIBONUCLEASE HII"/>
    <property type="match status" value="1"/>
</dbReference>
<dbReference type="EMBL" id="MN740307">
    <property type="protein sequence ID" value="QHT99395.1"/>
    <property type="molecule type" value="Genomic_DNA"/>
</dbReference>
<evidence type="ECO:0000259" key="14">
    <source>
        <dbReference type="PROSITE" id="PS51975"/>
    </source>
</evidence>
<dbReference type="PANTHER" id="PTHR10954">
    <property type="entry name" value="RIBONUCLEASE H2 SUBUNIT A"/>
    <property type="match status" value="1"/>
</dbReference>
<organism evidence="15">
    <name type="scientific">viral metagenome</name>
    <dbReference type="NCBI Taxonomy" id="1070528"/>
    <lineage>
        <taxon>unclassified sequences</taxon>
        <taxon>metagenomes</taxon>
        <taxon>organismal metagenomes</taxon>
    </lineage>
</organism>
<evidence type="ECO:0000313" key="15">
    <source>
        <dbReference type="EMBL" id="QHT99395.1"/>
    </source>
</evidence>
<dbReference type="InterPro" id="IPR022898">
    <property type="entry name" value="RNase_HII"/>
</dbReference>
<dbReference type="EC" id="3.1.26.4" evidence="6"/>
<keyword evidence="8" id="KW-0963">Cytoplasm</keyword>
<proteinExistence type="inferred from homology"/>
<dbReference type="GO" id="GO:0004523">
    <property type="term" value="F:RNA-DNA hybrid ribonuclease activity"/>
    <property type="evidence" value="ECO:0007669"/>
    <property type="project" value="UniProtKB-EC"/>
</dbReference>
<dbReference type="InterPro" id="IPR001352">
    <property type="entry name" value="RNase_HII/HIII"/>
</dbReference>
<dbReference type="Gene3D" id="3.30.420.10">
    <property type="entry name" value="Ribonuclease H-like superfamily/Ribonuclease H"/>
    <property type="match status" value="1"/>
</dbReference>
<dbReference type="GO" id="GO:0003723">
    <property type="term" value="F:RNA binding"/>
    <property type="evidence" value="ECO:0007669"/>
    <property type="project" value="InterPro"/>
</dbReference>